<comment type="caution">
    <text evidence="3">The sequence shown here is derived from an EMBL/GenBank/DDBJ whole genome shotgun (WGS) entry which is preliminary data.</text>
</comment>
<dbReference type="InterPro" id="IPR002125">
    <property type="entry name" value="CMP_dCMP_dom"/>
</dbReference>
<dbReference type="PROSITE" id="PS51747">
    <property type="entry name" value="CYT_DCMP_DEAMINASES_2"/>
    <property type="match status" value="1"/>
</dbReference>
<reference evidence="3 4" key="1">
    <citation type="submission" date="2018-11" db="EMBL/GenBank/DDBJ databases">
        <title>Trebonia kvetii gen.nov., sp.nov., a novel acidophilic actinobacterium, and proposal of the new actinobacterial family Treboniaceae fam. nov.</title>
        <authorList>
            <person name="Rapoport D."/>
            <person name="Sagova-Mareckova M."/>
            <person name="Sedlacek I."/>
            <person name="Provaznik J."/>
            <person name="Kralova S."/>
            <person name="Pavlinic D."/>
            <person name="Benes V."/>
            <person name="Kopecky J."/>
        </authorList>
    </citation>
    <scope>NUCLEOTIDE SEQUENCE [LARGE SCALE GENOMIC DNA]</scope>
    <source>
        <strain evidence="3 4">15Tr583</strain>
    </source>
</reference>
<sequence length="142" mass="14723">MPVELRKTDDADARALSDAACAAAQFAYAKYSRFRVGAAVATAGGIYTGANVENASYGLTLCAERAAIAKAVTSGDLALSRIAVACVDAAPGDGLNAAMPCGACRQWFVEFDPGLQVLIWTPAGDIYQFTARDLLAVPFVLG</sequence>
<evidence type="ECO:0000256" key="1">
    <source>
        <dbReference type="ARBA" id="ARBA00006576"/>
    </source>
</evidence>
<dbReference type="GO" id="GO:0072527">
    <property type="term" value="P:pyrimidine-containing compound metabolic process"/>
    <property type="evidence" value="ECO:0007669"/>
    <property type="project" value="UniProtKB-ARBA"/>
</dbReference>
<keyword evidence="4" id="KW-1185">Reference proteome</keyword>
<dbReference type="AlphaFoldDB" id="A0A6P2BPV8"/>
<accession>A0A6P2BPV8</accession>
<dbReference type="InterPro" id="IPR050202">
    <property type="entry name" value="Cyt/Deoxycyt_deaminase"/>
</dbReference>
<keyword evidence="3" id="KW-0378">Hydrolase</keyword>
<evidence type="ECO:0000259" key="2">
    <source>
        <dbReference type="PROSITE" id="PS51747"/>
    </source>
</evidence>
<gene>
    <name evidence="3" type="ORF">EAS64_36895</name>
</gene>
<evidence type="ECO:0000313" key="4">
    <source>
        <dbReference type="Proteomes" id="UP000460272"/>
    </source>
</evidence>
<protein>
    <submittedName>
        <fullName evidence="3">Cytidine deaminase</fullName>
        <ecNumber evidence="3">3.5.4.5</ecNumber>
    </submittedName>
</protein>
<dbReference type="GO" id="GO:0008270">
    <property type="term" value="F:zinc ion binding"/>
    <property type="evidence" value="ECO:0007669"/>
    <property type="project" value="TreeGrafter"/>
</dbReference>
<dbReference type="SUPFAM" id="SSF53927">
    <property type="entry name" value="Cytidine deaminase-like"/>
    <property type="match status" value="1"/>
</dbReference>
<dbReference type="PANTHER" id="PTHR11644:SF2">
    <property type="entry name" value="CYTIDINE DEAMINASE"/>
    <property type="match status" value="1"/>
</dbReference>
<dbReference type="GO" id="GO:0004126">
    <property type="term" value="F:cytidine deaminase activity"/>
    <property type="evidence" value="ECO:0007669"/>
    <property type="project" value="UniProtKB-EC"/>
</dbReference>
<dbReference type="EC" id="3.5.4.5" evidence="3"/>
<dbReference type="OrthoDB" id="9795347at2"/>
<dbReference type="PANTHER" id="PTHR11644">
    <property type="entry name" value="CYTIDINE DEAMINASE"/>
    <property type="match status" value="1"/>
</dbReference>
<name>A0A6P2BPV8_9ACTN</name>
<dbReference type="GO" id="GO:0055086">
    <property type="term" value="P:nucleobase-containing small molecule metabolic process"/>
    <property type="evidence" value="ECO:0007669"/>
    <property type="project" value="UniProtKB-ARBA"/>
</dbReference>
<proteinExistence type="inferred from homology"/>
<dbReference type="Proteomes" id="UP000460272">
    <property type="component" value="Unassembled WGS sequence"/>
</dbReference>
<dbReference type="EMBL" id="RPFW01000009">
    <property type="protein sequence ID" value="TVZ00236.1"/>
    <property type="molecule type" value="Genomic_DNA"/>
</dbReference>
<dbReference type="Gene3D" id="3.40.140.10">
    <property type="entry name" value="Cytidine Deaminase, domain 2"/>
    <property type="match status" value="1"/>
</dbReference>
<dbReference type="GO" id="GO:0005829">
    <property type="term" value="C:cytosol"/>
    <property type="evidence" value="ECO:0007669"/>
    <property type="project" value="TreeGrafter"/>
</dbReference>
<organism evidence="3 4">
    <name type="scientific">Trebonia kvetii</name>
    <dbReference type="NCBI Taxonomy" id="2480626"/>
    <lineage>
        <taxon>Bacteria</taxon>
        <taxon>Bacillati</taxon>
        <taxon>Actinomycetota</taxon>
        <taxon>Actinomycetes</taxon>
        <taxon>Streptosporangiales</taxon>
        <taxon>Treboniaceae</taxon>
        <taxon>Trebonia</taxon>
    </lineage>
</organism>
<dbReference type="Pfam" id="PF00383">
    <property type="entry name" value="dCMP_cyt_deam_1"/>
    <property type="match status" value="1"/>
</dbReference>
<dbReference type="CDD" id="cd01283">
    <property type="entry name" value="cytidine_deaminase"/>
    <property type="match status" value="1"/>
</dbReference>
<feature type="domain" description="CMP/dCMP-type deaminase" evidence="2">
    <location>
        <begin position="11"/>
        <end position="142"/>
    </location>
</feature>
<dbReference type="InterPro" id="IPR016193">
    <property type="entry name" value="Cytidine_deaminase-like"/>
</dbReference>
<evidence type="ECO:0000313" key="3">
    <source>
        <dbReference type="EMBL" id="TVZ00236.1"/>
    </source>
</evidence>
<dbReference type="NCBIfam" id="NF004064">
    <property type="entry name" value="PRK05578.1"/>
    <property type="match status" value="1"/>
</dbReference>
<comment type="similarity">
    <text evidence="1">Belongs to the cytidine and deoxycytidylate deaminase family.</text>
</comment>